<reference evidence="2 3" key="1">
    <citation type="journal article" date="2017" name="PLoS Biol.">
        <title>The sea cucumber genome provides insights into morphological evolution and visceral regeneration.</title>
        <authorList>
            <person name="Zhang X."/>
            <person name="Sun L."/>
            <person name="Yuan J."/>
            <person name="Sun Y."/>
            <person name="Gao Y."/>
            <person name="Zhang L."/>
            <person name="Li S."/>
            <person name="Dai H."/>
            <person name="Hamel J.F."/>
            <person name="Liu C."/>
            <person name="Yu Y."/>
            <person name="Liu S."/>
            <person name="Lin W."/>
            <person name="Guo K."/>
            <person name="Jin S."/>
            <person name="Xu P."/>
            <person name="Storey K.B."/>
            <person name="Huan P."/>
            <person name="Zhang T."/>
            <person name="Zhou Y."/>
            <person name="Zhang J."/>
            <person name="Lin C."/>
            <person name="Li X."/>
            <person name="Xing L."/>
            <person name="Huo D."/>
            <person name="Sun M."/>
            <person name="Wang L."/>
            <person name="Mercier A."/>
            <person name="Li F."/>
            <person name="Yang H."/>
            <person name="Xiang J."/>
        </authorList>
    </citation>
    <scope>NUCLEOTIDE SEQUENCE [LARGE SCALE GENOMIC DNA]</scope>
    <source>
        <strain evidence="2">Shaxun</strain>
        <tissue evidence="2">Muscle</tissue>
    </source>
</reference>
<protein>
    <submittedName>
        <fullName evidence="2">Uncharacterized protein</fullName>
    </submittedName>
</protein>
<comment type="caution">
    <text evidence="2">The sequence shown here is derived from an EMBL/GenBank/DDBJ whole genome shotgun (WGS) entry which is preliminary data.</text>
</comment>
<dbReference type="AlphaFoldDB" id="A0A2G8JPU1"/>
<dbReference type="Pfam" id="PF03004">
    <property type="entry name" value="Transposase_24"/>
    <property type="match status" value="1"/>
</dbReference>
<keyword evidence="3" id="KW-1185">Reference proteome</keyword>
<evidence type="ECO:0000313" key="3">
    <source>
        <dbReference type="Proteomes" id="UP000230750"/>
    </source>
</evidence>
<dbReference type="OrthoDB" id="1105011at2759"/>
<organism evidence="2 3">
    <name type="scientific">Stichopus japonicus</name>
    <name type="common">Sea cucumber</name>
    <dbReference type="NCBI Taxonomy" id="307972"/>
    <lineage>
        <taxon>Eukaryota</taxon>
        <taxon>Metazoa</taxon>
        <taxon>Echinodermata</taxon>
        <taxon>Eleutherozoa</taxon>
        <taxon>Echinozoa</taxon>
        <taxon>Holothuroidea</taxon>
        <taxon>Aspidochirotacea</taxon>
        <taxon>Aspidochirotida</taxon>
        <taxon>Stichopodidae</taxon>
        <taxon>Apostichopus</taxon>
    </lineage>
</organism>
<evidence type="ECO:0000313" key="2">
    <source>
        <dbReference type="EMBL" id="PIK37792.1"/>
    </source>
</evidence>
<dbReference type="Proteomes" id="UP000230750">
    <property type="component" value="Unassembled WGS sequence"/>
</dbReference>
<keyword evidence="1" id="KW-0175">Coiled coil</keyword>
<feature type="coiled-coil region" evidence="1">
    <location>
        <begin position="119"/>
        <end position="146"/>
    </location>
</feature>
<dbReference type="InterPro" id="IPR004252">
    <property type="entry name" value="Probable_transposase_24"/>
</dbReference>
<evidence type="ECO:0000256" key="1">
    <source>
        <dbReference type="SAM" id="Coils"/>
    </source>
</evidence>
<accession>A0A2G8JPU1</accession>
<gene>
    <name evidence="2" type="ORF">BSL78_25372</name>
</gene>
<sequence length="208" mass="23592">MEHNLGRPVSIGEVFIKTHTRPDGSYVDLKAKQICEAYERNIQEKMAIVEVDPTETSDGTSRPIELTQAQKNEIFLQSSVPDERGRLYGLGSLSRVQSTGRSSGVQTHSPEYVMLQEQNALIKAQNAQMMEKCEKIEELTEKTRRRSRAWRCSSDISNGRIPHSPPLCGITIAQGNHRRLRPPPIFAIRFPISATGQLDFFYVFKNFQ</sequence>
<name>A0A2G8JPU1_STIJA</name>
<proteinExistence type="predicted"/>
<dbReference type="EMBL" id="MRZV01001449">
    <property type="protein sequence ID" value="PIK37792.1"/>
    <property type="molecule type" value="Genomic_DNA"/>
</dbReference>